<dbReference type="GO" id="GO:0016651">
    <property type="term" value="F:oxidoreductase activity, acting on NAD(P)H"/>
    <property type="evidence" value="ECO:0007669"/>
    <property type="project" value="InterPro"/>
</dbReference>
<dbReference type="GO" id="GO:0051539">
    <property type="term" value="F:4 iron, 4 sulfur cluster binding"/>
    <property type="evidence" value="ECO:0007669"/>
    <property type="project" value="UniProtKB-KW"/>
</dbReference>
<evidence type="ECO:0000256" key="4">
    <source>
        <dbReference type="ARBA" id="ARBA00023014"/>
    </source>
</evidence>
<keyword evidence="4" id="KW-0411">Iron-sulfur</keyword>
<dbReference type="SUPFAM" id="SSF54862">
    <property type="entry name" value="4Fe-4S ferredoxins"/>
    <property type="match status" value="1"/>
</dbReference>
<dbReference type="Gene3D" id="3.30.70.3270">
    <property type="match status" value="1"/>
</dbReference>
<keyword evidence="1" id="KW-0004">4Fe-4S</keyword>
<evidence type="ECO:0000256" key="1">
    <source>
        <dbReference type="ARBA" id="ARBA00022485"/>
    </source>
</evidence>
<dbReference type="InterPro" id="IPR017900">
    <property type="entry name" value="4Fe4S_Fe_S_CS"/>
</dbReference>
<dbReference type="AlphaFoldDB" id="A0AAU8AC22"/>
<feature type="domain" description="4Fe-4S ferredoxin-type" evidence="6">
    <location>
        <begin position="36"/>
        <end position="65"/>
    </location>
</feature>
<evidence type="ECO:0000256" key="2">
    <source>
        <dbReference type="ARBA" id="ARBA00022723"/>
    </source>
</evidence>
<accession>A0AAU8AC22</accession>
<name>A0AAU8AC22_9FIRM</name>
<keyword evidence="3" id="KW-0408">Iron</keyword>
<organism evidence="7">
    <name type="scientific">Christensenella massiliensis</name>
    <dbReference type="NCBI Taxonomy" id="1805714"/>
    <lineage>
        <taxon>Bacteria</taxon>
        <taxon>Bacillati</taxon>
        <taxon>Bacillota</taxon>
        <taxon>Clostridia</taxon>
        <taxon>Christensenellales</taxon>
        <taxon>Christensenellaceae</taxon>
        <taxon>Christensenella</taxon>
    </lineage>
</organism>
<evidence type="ECO:0000256" key="5">
    <source>
        <dbReference type="SAM" id="MobiDB-lite"/>
    </source>
</evidence>
<dbReference type="EMBL" id="CP117826">
    <property type="protein sequence ID" value="XCC63076.1"/>
    <property type="molecule type" value="Genomic_DNA"/>
</dbReference>
<reference evidence="7" key="1">
    <citation type="submission" date="2023-02" db="EMBL/GenBank/DDBJ databases">
        <title>Gut commensal Christensenella minuta modulates host metabolism via a new class of secondary bile acids.</title>
        <authorList>
            <person name="Liu C."/>
        </authorList>
    </citation>
    <scope>NUCLEOTIDE SEQUENCE</scope>
    <source>
        <strain evidence="7">CA70</strain>
    </source>
</reference>
<dbReference type="PANTHER" id="PTHR10849">
    <property type="entry name" value="NADH DEHYDROGENASE UBIQUINONE IRON-SULFUR PROTEIN 8, MITOCHONDRIAL"/>
    <property type="match status" value="1"/>
</dbReference>
<feature type="region of interest" description="Disordered" evidence="5">
    <location>
        <begin position="104"/>
        <end position="131"/>
    </location>
</feature>
<dbReference type="PROSITE" id="PS00198">
    <property type="entry name" value="4FE4S_FER_1"/>
    <property type="match status" value="2"/>
</dbReference>
<evidence type="ECO:0000256" key="3">
    <source>
        <dbReference type="ARBA" id="ARBA00023004"/>
    </source>
</evidence>
<feature type="compositionally biased region" description="Basic and acidic residues" evidence="5">
    <location>
        <begin position="119"/>
        <end position="131"/>
    </location>
</feature>
<dbReference type="InterPro" id="IPR017896">
    <property type="entry name" value="4Fe4S_Fe-S-bd"/>
</dbReference>
<dbReference type="PROSITE" id="PS51379">
    <property type="entry name" value="4FE4S_FER_2"/>
    <property type="match status" value="2"/>
</dbReference>
<proteinExistence type="predicted"/>
<dbReference type="GO" id="GO:0046872">
    <property type="term" value="F:metal ion binding"/>
    <property type="evidence" value="ECO:0007669"/>
    <property type="project" value="UniProtKB-KW"/>
</dbReference>
<protein>
    <submittedName>
        <fullName evidence="7">4Fe-4S binding protein</fullName>
    </submittedName>
</protein>
<dbReference type="InterPro" id="IPR010226">
    <property type="entry name" value="NADH_quinone_OxRdtase_chainI"/>
</dbReference>
<sequence length="131" mass="14795">MGFMNFTKTVITNLFHKPVTTAYPFEPEAYPERTRGKVGIAIEQCIFCGMCGRKCPTGAIRVDRAEKRWTIERFGCIQCGSCVENCPKKCLFMMQNYPQPAADKYEESFVQPPAPATEEAPKKEETKGKVD</sequence>
<keyword evidence="2" id="KW-0479">Metal-binding</keyword>
<evidence type="ECO:0000313" key="7">
    <source>
        <dbReference type="EMBL" id="XCC63076.1"/>
    </source>
</evidence>
<gene>
    <name evidence="7" type="ORF">PUP29_03950</name>
</gene>
<evidence type="ECO:0000259" key="6">
    <source>
        <dbReference type="PROSITE" id="PS51379"/>
    </source>
</evidence>
<dbReference type="Pfam" id="PF13187">
    <property type="entry name" value="Fer4_9"/>
    <property type="match status" value="1"/>
</dbReference>
<dbReference type="RefSeq" id="WP_079547118.1">
    <property type="nucleotide sequence ID" value="NZ_CP117826.1"/>
</dbReference>
<dbReference type="GO" id="GO:0016020">
    <property type="term" value="C:membrane"/>
    <property type="evidence" value="ECO:0007669"/>
    <property type="project" value="InterPro"/>
</dbReference>
<feature type="domain" description="4Fe-4S ferredoxin-type" evidence="6">
    <location>
        <begin position="67"/>
        <end position="96"/>
    </location>
</feature>